<dbReference type="AlphaFoldDB" id="A0A252A1Q7"/>
<proteinExistence type="predicted"/>
<feature type="signal peptide" evidence="1">
    <location>
        <begin position="1"/>
        <end position="36"/>
    </location>
</feature>
<organism evidence="3 4">
    <name type="scientific">Acetobacter orientalis</name>
    <dbReference type="NCBI Taxonomy" id="146474"/>
    <lineage>
        <taxon>Bacteria</taxon>
        <taxon>Pseudomonadati</taxon>
        <taxon>Pseudomonadota</taxon>
        <taxon>Alphaproteobacteria</taxon>
        <taxon>Acetobacterales</taxon>
        <taxon>Acetobacteraceae</taxon>
        <taxon>Acetobacter</taxon>
    </lineage>
</organism>
<keyword evidence="1" id="KW-0732">Signal</keyword>
<dbReference type="SUPFAM" id="SSF53474">
    <property type="entry name" value="alpha/beta-Hydrolases"/>
    <property type="match status" value="1"/>
</dbReference>
<gene>
    <name evidence="3" type="ORF">HK12_05215</name>
</gene>
<evidence type="ECO:0000313" key="4">
    <source>
        <dbReference type="Proteomes" id="UP000194639"/>
    </source>
</evidence>
<evidence type="ECO:0000256" key="1">
    <source>
        <dbReference type="SAM" id="SignalP"/>
    </source>
</evidence>
<evidence type="ECO:0000259" key="2">
    <source>
        <dbReference type="Pfam" id="PF12146"/>
    </source>
</evidence>
<dbReference type="PRINTS" id="PR00111">
    <property type="entry name" value="ABHYDROLASE"/>
</dbReference>
<accession>A0A252A1Q7</accession>
<protein>
    <submittedName>
        <fullName evidence="3">Lysophospholipase</fullName>
    </submittedName>
</protein>
<dbReference type="EMBL" id="JOMO01000023">
    <property type="protein sequence ID" value="OUI81389.1"/>
    <property type="molecule type" value="Genomic_DNA"/>
</dbReference>
<dbReference type="Proteomes" id="UP000194639">
    <property type="component" value="Unassembled WGS sequence"/>
</dbReference>
<feature type="chain" id="PRO_5013236515" evidence="1">
    <location>
        <begin position="37"/>
        <end position="377"/>
    </location>
</feature>
<reference evidence="3 4" key="1">
    <citation type="submission" date="2014-06" db="EMBL/GenBank/DDBJ databases">
        <authorList>
            <person name="Ju J."/>
            <person name="Zhang J."/>
        </authorList>
    </citation>
    <scope>NUCLEOTIDE SEQUENCE [LARGE SCALE GENOMIC DNA]</scope>
    <source>
        <strain evidence="3">DmW_045</strain>
    </source>
</reference>
<dbReference type="InterPro" id="IPR000073">
    <property type="entry name" value="AB_hydrolase_1"/>
</dbReference>
<name>A0A252A1Q7_9PROT</name>
<dbReference type="Pfam" id="PF12146">
    <property type="entry name" value="Hydrolase_4"/>
    <property type="match status" value="1"/>
</dbReference>
<dbReference type="InterPro" id="IPR022742">
    <property type="entry name" value="Hydrolase_4"/>
</dbReference>
<sequence length="377" mass="40582">MSSRVRRKSCVKKGAELMVLKRALALCLLLMVAACSTVMPPAPKPPAQWREAARLVPAQLHFTLSDGAVLPARLWPAQGKERALMLALHGFNDSRDAWEVPAAQFAQHGITVIAPDQRGFGQAPGRSFWAGTPRMVADIRNIVAHLQHEHPTTPLYLAGESMGGAVLMVLMAQPDAPNVAGTVLLAPAVWNLGAVARAPLGVFSTLAPHALVPEHSVPVHVVASDNMAALIRLYYNPLTLHATRWEALQGLVTLMRQAAHAAKNLHGPVFCAYGDKDQLVPPAAMAQAWQAMAQTQALTKARLDVIPGGHHLLLRDRNGALLMQDIVSWMFNPSHWLPSGGDSAAALWFASQQGQLGYGKHELPILLPARLESLVGP</sequence>
<dbReference type="InterPro" id="IPR051044">
    <property type="entry name" value="MAG_DAG_Lipase"/>
</dbReference>
<dbReference type="InterPro" id="IPR029058">
    <property type="entry name" value="AB_hydrolase_fold"/>
</dbReference>
<evidence type="ECO:0000313" key="3">
    <source>
        <dbReference type="EMBL" id="OUI81389.1"/>
    </source>
</evidence>
<feature type="domain" description="Serine aminopeptidase S33" evidence="2">
    <location>
        <begin position="80"/>
        <end position="317"/>
    </location>
</feature>
<dbReference type="Gene3D" id="3.40.50.1820">
    <property type="entry name" value="alpha/beta hydrolase"/>
    <property type="match status" value="1"/>
</dbReference>
<dbReference type="PROSITE" id="PS51257">
    <property type="entry name" value="PROKAR_LIPOPROTEIN"/>
    <property type="match status" value="1"/>
</dbReference>
<comment type="caution">
    <text evidence="3">The sequence shown here is derived from an EMBL/GenBank/DDBJ whole genome shotgun (WGS) entry which is preliminary data.</text>
</comment>
<dbReference type="PANTHER" id="PTHR11614">
    <property type="entry name" value="PHOSPHOLIPASE-RELATED"/>
    <property type="match status" value="1"/>
</dbReference>